<dbReference type="InterPro" id="IPR011049">
    <property type="entry name" value="Serralysin-like_metalloprot_C"/>
</dbReference>
<dbReference type="PROSITE" id="PS51688">
    <property type="entry name" value="ICA"/>
    <property type="match status" value="1"/>
</dbReference>
<feature type="chain" id="PRO_5047073852" evidence="2">
    <location>
        <begin position="37"/>
        <end position="851"/>
    </location>
</feature>
<protein>
    <submittedName>
        <fullName evidence="4">T9SS type A sorting domain-containing protein</fullName>
    </submittedName>
</protein>
<evidence type="ECO:0000313" key="4">
    <source>
        <dbReference type="EMBL" id="QRR00735.1"/>
    </source>
</evidence>
<dbReference type="Gene3D" id="2.60.40.10">
    <property type="entry name" value="Immunoglobulins"/>
    <property type="match status" value="1"/>
</dbReference>
<evidence type="ECO:0000256" key="2">
    <source>
        <dbReference type="SAM" id="SignalP"/>
    </source>
</evidence>
<reference evidence="4 5" key="1">
    <citation type="submission" date="2020-06" db="EMBL/GenBank/DDBJ databases">
        <title>Dyadobacter sandarakinus sp. nov., isolated from the soil of the Arctic Yellow River Station.</title>
        <authorList>
            <person name="Zhang Y."/>
            <person name="Peng F."/>
        </authorList>
    </citation>
    <scope>NUCLEOTIDE SEQUENCE [LARGE SCALE GENOMIC DNA]</scope>
    <source>
        <strain evidence="4 5">Q3-56</strain>
    </source>
</reference>
<dbReference type="Pfam" id="PF13884">
    <property type="entry name" value="Peptidase_S74"/>
    <property type="match status" value="1"/>
</dbReference>
<dbReference type="Proteomes" id="UP000612680">
    <property type="component" value="Chromosome"/>
</dbReference>
<dbReference type="InterPro" id="IPR013783">
    <property type="entry name" value="Ig-like_fold"/>
</dbReference>
<evidence type="ECO:0000256" key="1">
    <source>
        <dbReference type="SAM" id="Coils"/>
    </source>
</evidence>
<dbReference type="Pfam" id="PF18962">
    <property type="entry name" value="Por_Secre_tail"/>
    <property type="match status" value="1"/>
</dbReference>
<name>A0ABX7I4D9_9BACT</name>
<feature type="signal peptide" evidence="2">
    <location>
        <begin position="1"/>
        <end position="36"/>
    </location>
</feature>
<accession>A0ABX7I4D9</accession>
<organism evidence="4 5">
    <name type="scientific">Dyadobacter sandarakinus</name>
    <dbReference type="NCBI Taxonomy" id="2747268"/>
    <lineage>
        <taxon>Bacteria</taxon>
        <taxon>Pseudomonadati</taxon>
        <taxon>Bacteroidota</taxon>
        <taxon>Cytophagia</taxon>
        <taxon>Cytophagales</taxon>
        <taxon>Spirosomataceae</taxon>
        <taxon>Dyadobacter</taxon>
    </lineage>
</organism>
<dbReference type="InterPro" id="IPR030392">
    <property type="entry name" value="S74_ICA"/>
</dbReference>
<dbReference type="Gene3D" id="2.150.10.10">
    <property type="entry name" value="Serralysin-like metalloprotease, C-terminal"/>
    <property type="match status" value="1"/>
</dbReference>
<proteinExistence type="predicted"/>
<dbReference type="Pfam" id="PF05658">
    <property type="entry name" value="YadA_head"/>
    <property type="match status" value="2"/>
</dbReference>
<feature type="domain" description="Peptidase S74" evidence="3">
    <location>
        <begin position="245"/>
        <end position="339"/>
    </location>
</feature>
<dbReference type="EMBL" id="CP056775">
    <property type="protein sequence ID" value="QRR00735.1"/>
    <property type="molecule type" value="Genomic_DNA"/>
</dbReference>
<keyword evidence="2" id="KW-0732">Signal</keyword>
<evidence type="ECO:0000259" key="3">
    <source>
        <dbReference type="PROSITE" id="PS51688"/>
    </source>
</evidence>
<evidence type="ECO:0000313" key="5">
    <source>
        <dbReference type="Proteomes" id="UP000612680"/>
    </source>
</evidence>
<keyword evidence="1" id="KW-0175">Coiled coil</keyword>
<dbReference type="NCBIfam" id="TIGR04183">
    <property type="entry name" value="Por_Secre_tail"/>
    <property type="match status" value="1"/>
</dbReference>
<dbReference type="SUPFAM" id="SSF101967">
    <property type="entry name" value="Adhesin YadA, collagen-binding domain"/>
    <property type="match status" value="1"/>
</dbReference>
<dbReference type="InterPro" id="IPR026444">
    <property type="entry name" value="Secre_tail"/>
</dbReference>
<dbReference type="InterPro" id="IPR008640">
    <property type="entry name" value="Adhesin_Head_dom"/>
</dbReference>
<gene>
    <name evidence="4" type="ORF">HWI92_07365</name>
</gene>
<sequence>MMVQFTATLHPARRAWRQSGLKVLMLALIAPASAYAQGTDTLLVARDAASNARMTVFQSGGFVLSGVYNPFEIGVPATGAGTRLMWYPGKSAFRAGSISNALWDDAYIGEYSIAMGNGARATGEAATAFGLRTGAVGPSSFAAGEDSYASGAASVALGYHAHTNARQGSFVFSDRSSVDTLRAGVNHSANWRTSGGFRIFTTSNLSTGVTIQSGASMSNWGQPAAVISTSTGAYLTTSGVWQNASDVHRKHLFEAISNEDVLEKLRRLPVTRWSYKSDPEKIRHIGPMAQDFYAAFGLGSDERSIGTVDADGVAMAGIKALEERTRNLASELESLRADNAALRQTLHDQEHDWKKMAGAGLLVLALAGFFRGLMVRRRIMKTLGVLMAVAGLGAEASAQGLSSRGGALTLKGGILQVKGDLQLDGGTFTNNGNFFLSGNLVNNQSETTADTGTITFDGNTLQTVSGSVFYLSNHLTINNPAGIVLNNPVEAGGTVTFTNGAVDATQVPLILGENAIVEGVSDVSHVTGNILKRGLGSFTYPTGGNGRYQPVTVDLTENSNGLIVRYVPEDAGTAPFAGAGTKAALEAYNNQEYWDIIPAGTATGRVTLFWDDFRNPSLTTSENLNVYSVAHLTGGNWVNEGSGGAGTPAAGSVTSALISTWSPFALGVVSESGLPVTMISFNARLVENTALLEWQTTSEDNASHFDIERSLDARSYRKIGSVKSAGTGEVLRRYSFSDPSFPGQQQTVYYRLRAVDHDGTFSLTRALSLSSHSTDHLAKIYPNPAGRTGMVTVTSAGSVTLWDMLGRQVPVRTSALADGSVQVSLSGIHAGLYFLRSASGDSVVSHKLVVE</sequence>
<keyword evidence="5" id="KW-1185">Reference proteome</keyword>
<dbReference type="RefSeq" id="WP_204662208.1">
    <property type="nucleotide sequence ID" value="NZ_CP056775.1"/>
</dbReference>
<feature type="coiled-coil region" evidence="1">
    <location>
        <begin position="318"/>
        <end position="352"/>
    </location>
</feature>